<feature type="compositionally biased region" description="Basic and acidic residues" evidence="6">
    <location>
        <begin position="431"/>
        <end position="446"/>
    </location>
</feature>
<evidence type="ECO:0000256" key="3">
    <source>
        <dbReference type="ARBA" id="ARBA00022705"/>
    </source>
</evidence>
<dbReference type="InterPro" id="IPR032423">
    <property type="entry name" value="AAA_assoc_2"/>
</dbReference>
<dbReference type="SMART" id="SM00382">
    <property type="entry name" value="AAA"/>
    <property type="match status" value="1"/>
</dbReference>
<dbReference type="InterPro" id="IPR003593">
    <property type="entry name" value="AAA+_ATPase"/>
</dbReference>
<feature type="domain" description="AAA+ ATPase" evidence="7">
    <location>
        <begin position="51"/>
        <end position="167"/>
    </location>
</feature>
<evidence type="ECO:0000256" key="6">
    <source>
        <dbReference type="SAM" id="MobiDB-lite"/>
    </source>
</evidence>
<dbReference type="GO" id="GO:0017116">
    <property type="term" value="F:single-stranded DNA helicase activity"/>
    <property type="evidence" value="ECO:0007669"/>
    <property type="project" value="TreeGrafter"/>
</dbReference>
<keyword evidence="3" id="KW-0235">DNA replication</keyword>
<evidence type="ECO:0000256" key="4">
    <source>
        <dbReference type="ARBA" id="ARBA00022741"/>
    </source>
</evidence>
<comment type="similarity">
    <text evidence="2">Belongs to the AAA ATPase family. RarA/MGS1/WRNIP1 subfamily.</text>
</comment>
<name>A0A846S2E3_9MICO</name>
<keyword evidence="9" id="KW-1185">Reference proteome</keyword>
<dbReference type="RefSeq" id="WP_342448945.1">
    <property type="nucleotide sequence ID" value="NZ_BAAAPQ010000026.1"/>
</dbReference>
<dbReference type="Gene3D" id="1.10.8.60">
    <property type="match status" value="1"/>
</dbReference>
<evidence type="ECO:0000256" key="5">
    <source>
        <dbReference type="ARBA" id="ARBA00022840"/>
    </source>
</evidence>
<dbReference type="SUPFAM" id="SSF52540">
    <property type="entry name" value="P-loop containing nucleoside triphosphate hydrolases"/>
    <property type="match status" value="1"/>
</dbReference>
<feature type="compositionally biased region" description="Basic and acidic residues" evidence="6">
    <location>
        <begin position="477"/>
        <end position="502"/>
    </location>
</feature>
<keyword evidence="4" id="KW-0547">Nucleotide-binding</keyword>
<protein>
    <submittedName>
        <fullName evidence="8">Putative ATPase</fullName>
    </submittedName>
</protein>
<dbReference type="PANTHER" id="PTHR13779">
    <property type="entry name" value="WERNER HELICASE-INTERACTING PROTEIN 1 FAMILY MEMBER"/>
    <property type="match status" value="1"/>
</dbReference>
<dbReference type="GO" id="GO:0005524">
    <property type="term" value="F:ATP binding"/>
    <property type="evidence" value="ECO:0007669"/>
    <property type="project" value="UniProtKB-KW"/>
</dbReference>
<dbReference type="GO" id="GO:0008047">
    <property type="term" value="F:enzyme activator activity"/>
    <property type="evidence" value="ECO:0007669"/>
    <property type="project" value="TreeGrafter"/>
</dbReference>
<dbReference type="Pfam" id="PF00004">
    <property type="entry name" value="AAA"/>
    <property type="match status" value="1"/>
</dbReference>
<proteinExistence type="inferred from homology"/>
<comment type="function">
    <text evidence="1">DNA-dependent ATPase that plays important roles in cellular responses to stalled DNA replication processes.</text>
</comment>
<dbReference type="FunFam" id="3.40.50.300:FF:000137">
    <property type="entry name" value="Replication-associated recombination protein A"/>
    <property type="match status" value="1"/>
</dbReference>
<dbReference type="PANTHER" id="PTHR13779:SF7">
    <property type="entry name" value="ATPASE WRNIP1"/>
    <property type="match status" value="1"/>
</dbReference>
<accession>A0A846S2E3</accession>
<dbReference type="GO" id="GO:0003677">
    <property type="term" value="F:DNA binding"/>
    <property type="evidence" value="ECO:0007669"/>
    <property type="project" value="InterPro"/>
</dbReference>
<dbReference type="AlphaFoldDB" id="A0A846S2E3"/>
<dbReference type="InterPro" id="IPR003959">
    <property type="entry name" value="ATPase_AAA_core"/>
</dbReference>
<gene>
    <name evidence="8" type="ORF">BKA07_000072</name>
</gene>
<dbReference type="InterPro" id="IPR051314">
    <property type="entry name" value="AAA_ATPase_RarA/MGS1/WRNIP1"/>
</dbReference>
<dbReference type="CDD" id="cd18139">
    <property type="entry name" value="HLD_clamp_RarA"/>
    <property type="match status" value="1"/>
</dbReference>
<evidence type="ECO:0000256" key="1">
    <source>
        <dbReference type="ARBA" id="ARBA00002393"/>
    </source>
</evidence>
<dbReference type="GO" id="GO:0016887">
    <property type="term" value="F:ATP hydrolysis activity"/>
    <property type="evidence" value="ECO:0007669"/>
    <property type="project" value="InterPro"/>
</dbReference>
<organism evidence="8 9">
    <name type="scientific">Brevibacterium marinum</name>
    <dbReference type="NCBI Taxonomy" id="418643"/>
    <lineage>
        <taxon>Bacteria</taxon>
        <taxon>Bacillati</taxon>
        <taxon>Actinomycetota</taxon>
        <taxon>Actinomycetes</taxon>
        <taxon>Micrococcales</taxon>
        <taxon>Brevibacteriaceae</taxon>
        <taxon>Brevibacterium</taxon>
    </lineage>
</organism>
<comment type="caution">
    <text evidence="8">The sequence shown here is derived from an EMBL/GenBank/DDBJ whole genome shotgun (WGS) entry which is preliminary data.</text>
</comment>
<evidence type="ECO:0000256" key="2">
    <source>
        <dbReference type="ARBA" id="ARBA00008959"/>
    </source>
</evidence>
<evidence type="ECO:0000313" key="9">
    <source>
        <dbReference type="Proteomes" id="UP000576792"/>
    </source>
</evidence>
<dbReference type="FunFam" id="1.20.272.10:FF:000001">
    <property type="entry name" value="Putative AAA family ATPase"/>
    <property type="match status" value="1"/>
</dbReference>
<reference evidence="8 9" key="1">
    <citation type="submission" date="2020-03" db="EMBL/GenBank/DDBJ databases">
        <title>Sequencing the genomes of 1000 actinobacteria strains.</title>
        <authorList>
            <person name="Klenk H.-P."/>
        </authorList>
    </citation>
    <scope>NUCLEOTIDE SEQUENCE [LARGE SCALE GENOMIC DNA]</scope>
    <source>
        <strain evidence="8 9">DSM 18964</strain>
    </source>
</reference>
<dbReference type="Pfam" id="PF16193">
    <property type="entry name" value="AAA_assoc_2"/>
    <property type="match status" value="1"/>
</dbReference>
<dbReference type="SUPFAM" id="SSF48019">
    <property type="entry name" value="post-AAA+ oligomerization domain-like"/>
    <property type="match status" value="1"/>
</dbReference>
<sequence>MSQEPPSLFEPDDVGRPLADRLRPESLEDVIGQDHLLGDDAPIGRMVAESRLVSMVLWGPPGCGKTTIARLLAERTNLVFESVSATFSGVAELRKVFQSAVKRREIGQGTMLFVDEIHRFNRAQQDSFLPYVEDGTVVLVGATTENPSFELNSALLSRCQVFVLKRLDEETLTTLISRAEETTDRELPLDAQARDALVAMADGDGRYLLNLIEQLQTVSGTLDASGLVDLVQQRAPIYDKAQEGHYNLISALHKSMRGSDPDASLYWLARMLEGGEDPLYIARRLVRFANEDIAIADPQAVQQALAAWDVFERLGSPEGELAIAQAVVYLATAPKSIAVYRGFNAAKKLAKQTGSLMPPANILNAPTKLMKNLGYGEAYEYDPDRPGGFSGANYFPEDMKPERVYRPTDNGYEHVVAQRLSEWDRMRAEIRGQDERTGNERSDDAQRGSAGSDEGQVDDAQRGDAGPDEGQAGNGQRGDDQRGNGQRGDDQRGERQSDEGER</sequence>
<dbReference type="GO" id="GO:0006261">
    <property type="term" value="P:DNA-templated DNA replication"/>
    <property type="evidence" value="ECO:0007669"/>
    <property type="project" value="TreeGrafter"/>
</dbReference>
<dbReference type="GO" id="GO:0000731">
    <property type="term" value="P:DNA synthesis involved in DNA repair"/>
    <property type="evidence" value="ECO:0007669"/>
    <property type="project" value="TreeGrafter"/>
</dbReference>
<dbReference type="Gene3D" id="3.40.50.300">
    <property type="entry name" value="P-loop containing nucleotide triphosphate hydrolases"/>
    <property type="match status" value="1"/>
</dbReference>
<dbReference type="Gene3D" id="1.20.272.10">
    <property type="match status" value="1"/>
</dbReference>
<dbReference type="InterPro" id="IPR027417">
    <property type="entry name" value="P-loop_NTPase"/>
</dbReference>
<dbReference type="Proteomes" id="UP000576792">
    <property type="component" value="Unassembled WGS sequence"/>
</dbReference>
<keyword evidence="5" id="KW-0067">ATP-binding</keyword>
<dbReference type="InterPro" id="IPR008921">
    <property type="entry name" value="DNA_pol3_clamp-load_cplx_C"/>
</dbReference>
<dbReference type="EMBL" id="JAATJN010000001">
    <property type="protein sequence ID" value="NJC55037.1"/>
    <property type="molecule type" value="Genomic_DNA"/>
</dbReference>
<dbReference type="Gene3D" id="1.10.3710.10">
    <property type="entry name" value="DNA polymerase III clamp loader subunits, C-terminal domain"/>
    <property type="match status" value="1"/>
</dbReference>
<dbReference type="CDD" id="cd00009">
    <property type="entry name" value="AAA"/>
    <property type="match status" value="1"/>
</dbReference>
<evidence type="ECO:0000313" key="8">
    <source>
        <dbReference type="EMBL" id="NJC55037.1"/>
    </source>
</evidence>
<dbReference type="InterPro" id="IPR021886">
    <property type="entry name" value="MgsA_C"/>
</dbReference>
<evidence type="ECO:0000259" key="7">
    <source>
        <dbReference type="SMART" id="SM00382"/>
    </source>
</evidence>
<dbReference type="Pfam" id="PF12002">
    <property type="entry name" value="MgsA_C"/>
    <property type="match status" value="1"/>
</dbReference>
<feature type="region of interest" description="Disordered" evidence="6">
    <location>
        <begin position="431"/>
        <end position="502"/>
    </location>
</feature>